<dbReference type="SUPFAM" id="SSF50156">
    <property type="entry name" value="PDZ domain-like"/>
    <property type="match status" value="1"/>
</dbReference>
<dbReference type="STRING" id="51028.A0A0N4V9A6"/>
<evidence type="ECO:0000313" key="3">
    <source>
        <dbReference type="EMBL" id="VDD91784.1"/>
    </source>
</evidence>
<evidence type="ECO:0000256" key="1">
    <source>
        <dbReference type="SAM" id="MobiDB-lite"/>
    </source>
</evidence>
<evidence type="ECO:0000259" key="2">
    <source>
        <dbReference type="PROSITE" id="PS50106"/>
    </source>
</evidence>
<dbReference type="OrthoDB" id="6022711at2759"/>
<gene>
    <name evidence="3" type="ORF">EVEC_LOCUS6535</name>
</gene>
<dbReference type="InterPro" id="IPR036034">
    <property type="entry name" value="PDZ_sf"/>
</dbReference>
<protein>
    <submittedName>
        <fullName evidence="5">PDZ domain-containing protein</fullName>
    </submittedName>
</protein>
<dbReference type="AlphaFoldDB" id="A0A0N4V9A6"/>
<organism evidence="5">
    <name type="scientific">Enterobius vermicularis</name>
    <name type="common">Human pinworm</name>
    <dbReference type="NCBI Taxonomy" id="51028"/>
    <lineage>
        <taxon>Eukaryota</taxon>
        <taxon>Metazoa</taxon>
        <taxon>Ecdysozoa</taxon>
        <taxon>Nematoda</taxon>
        <taxon>Chromadorea</taxon>
        <taxon>Rhabditida</taxon>
        <taxon>Spirurina</taxon>
        <taxon>Oxyuridomorpha</taxon>
        <taxon>Oxyuroidea</taxon>
        <taxon>Oxyuridae</taxon>
        <taxon>Enterobius</taxon>
    </lineage>
</organism>
<proteinExistence type="predicted"/>
<dbReference type="PANTHER" id="PTHR19964:SF95">
    <property type="entry name" value="ARC, ISOFORM A"/>
    <property type="match status" value="1"/>
</dbReference>
<dbReference type="SMART" id="SM00228">
    <property type="entry name" value="PDZ"/>
    <property type="match status" value="1"/>
</dbReference>
<keyword evidence="4" id="KW-1185">Reference proteome</keyword>
<feature type="domain" description="PDZ" evidence="2">
    <location>
        <begin position="23"/>
        <end position="97"/>
    </location>
</feature>
<dbReference type="InterPro" id="IPR051342">
    <property type="entry name" value="PDZ_scaffold"/>
</dbReference>
<dbReference type="Gene3D" id="2.30.42.10">
    <property type="match status" value="1"/>
</dbReference>
<accession>A0A0N4V9A6</accession>
<reference evidence="3 4" key="2">
    <citation type="submission" date="2018-10" db="EMBL/GenBank/DDBJ databases">
        <authorList>
            <consortium name="Pathogen Informatics"/>
        </authorList>
    </citation>
    <scope>NUCLEOTIDE SEQUENCE [LARGE SCALE GENOMIC DNA]</scope>
</reference>
<feature type="region of interest" description="Disordered" evidence="1">
    <location>
        <begin position="130"/>
        <end position="182"/>
    </location>
</feature>
<name>A0A0N4V9A6_ENTVE</name>
<reference evidence="5" key="1">
    <citation type="submission" date="2017-02" db="UniProtKB">
        <authorList>
            <consortium name="WormBaseParasite"/>
        </authorList>
    </citation>
    <scope>IDENTIFICATION</scope>
</reference>
<dbReference type="PROSITE" id="PS50106">
    <property type="entry name" value="PDZ"/>
    <property type="match status" value="1"/>
</dbReference>
<dbReference type="PANTHER" id="PTHR19964">
    <property type="entry name" value="MULTIPLE PDZ DOMAIN PROTEIN"/>
    <property type="match status" value="1"/>
</dbReference>
<feature type="compositionally biased region" description="Low complexity" evidence="1">
    <location>
        <begin position="130"/>
        <end position="162"/>
    </location>
</feature>
<sequence>MNNRVQTIVLYRRCNLPRDDETAARPHRSYRNSLGFSIVGGSDSPRGPMGIFVKSVFNNGLAAHSGLIHKGLGDEVLSVNGVELHGKTHAQALQIFRHFSKVDVTLCIRRPNPEAGICCQETEQCGQHSQQAQHQHQQQQKQQQQQQQQQHHNQQQNQQHQEQLSDHDDQEQQQQQKWSTDDINQNHQRYQIKFFKIGKISAFKNQRVFCCCITVQKFFCLQNKHLLF</sequence>
<evidence type="ECO:0000313" key="5">
    <source>
        <dbReference type="WBParaSite" id="EVEC_0000701401-mRNA-1"/>
    </source>
</evidence>
<dbReference type="InterPro" id="IPR001478">
    <property type="entry name" value="PDZ"/>
</dbReference>
<dbReference type="WBParaSite" id="EVEC_0000701401-mRNA-1">
    <property type="protein sequence ID" value="EVEC_0000701401-mRNA-1"/>
    <property type="gene ID" value="EVEC_0000701401"/>
</dbReference>
<dbReference type="EMBL" id="UXUI01008550">
    <property type="protein sequence ID" value="VDD91784.1"/>
    <property type="molecule type" value="Genomic_DNA"/>
</dbReference>
<evidence type="ECO:0000313" key="4">
    <source>
        <dbReference type="Proteomes" id="UP000274131"/>
    </source>
</evidence>
<dbReference type="Pfam" id="PF00595">
    <property type="entry name" value="PDZ"/>
    <property type="match status" value="1"/>
</dbReference>
<dbReference type="Proteomes" id="UP000274131">
    <property type="component" value="Unassembled WGS sequence"/>
</dbReference>